<feature type="compositionally biased region" description="Gly residues" evidence="5">
    <location>
        <begin position="679"/>
        <end position="689"/>
    </location>
</feature>
<keyword evidence="3" id="KW-0256">Endoplasmic reticulum</keyword>
<comment type="subcellular location">
    <subcellularLocation>
        <location evidence="1">Endoplasmic reticulum</location>
    </subcellularLocation>
</comment>
<dbReference type="STRING" id="1365824.V5GNM5"/>
<evidence type="ECO:0000256" key="2">
    <source>
        <dbReference type="ARBA" id="ARBA00022448"/>
    </source>
</evidence>
<evidence type="ECO:0000256" key="3">
    <source>
        <dbReference type="ARBA" id="ARBA00022824"/>
    </source>
</evidence>
<proteinExistence type="predicted"/>
<dbReference type="InterPro" id="IPR013244">
    <property type="entry name" value="Sec39_domain"/>
</dbReference>
<name>V5GNM5_KALBG</name>
<evidence type="ECO:0000313" key="8">
    <source>
        <dbReference type="Proteomes" id="UP000019377"/>
    </source>
</evidence>
<dbReference type="HOGENOM" id="CLU_333488_0_0_1"/>
<dbReference type="GO" id="GO:0006890">
    <property type="term" value="P:retrograde vesicle-mediated transport, Golgi to endoplasmic reticulum"/>
    <property type="evidence" value="ECO:0007669"/>
    <property type="project" value="InterPro"/>
</dbReference>
<dbReference type="eggNOG" id="KOG1797">
    <property type="taxonomic scope" value="Eukaryota"/>
</dbReference>
<dbReference type="Proteomes" id="UP000019377">
    <property type="component" value="Unassembled WGS sequence"/>
</dbReference>
<accession>V5GNM5</accession>
<dbReference type="GeneID" id="27419706"/>
<dbReference type="GO" id="GO:0015031">
    <property type="term" value="P:protein transport"/>
    <property type="evidence" value="ECO:0007669"/>
    <property type="project" value="UniProtKB-KW"/>
</dbReference>
<feature type="region of interest" description="Disordered" evidence="5">
    <location>
        <begin position="663"/>
        <end position="706"/>
    </location>
</feature>
<keyword evidence="8" id="KW-1185">Reference proteome</keyword>
<evidence type="ECO:0000313" key="7">
    <source>
        <dbReference type="EMBL" id="EST07547.1"/>
    </source>
</evidence>
<dbReference type="PANTHER" id="PTHR15922:SF2">
    <property type="entry name" value="NBAS SUBUNIT OF NRZ TETHERING COMPLEX"/>
    <property type="match status" value="1"/>
</dbReference>
<dbReference type="AlphaFoldDB" id="V5GNM5"/>
<feature type="compositionally biased region" description="Low complexity" evidence="5">
    <location>
        <begin position="668"/>
        <end position="678"/>
    </location>
</feature>
<dbReference type="OMA" id="PESHAVQ"/>
<dbReference type="GO" id="GO:0070939">
    <property type="term" value="C:Dsl1/NZR complex"/>
    <property type="evidence" value="ECO:0007669"/>
    <property type="project" value="TreeGrafter"/>
</dbReference>
<evidence type="ECO:0000256" key="1">
    <source>
        <dbReference type="ARBA" id="ARBA00004240"/>
    </source>
</evidence>
<evidence type="ECO:0000259" key="6">
    <source>
        <dbReference type="Pfam" id="PF08314"/>
    </source>
</evidence>
<evidence type="ECO:0000256" key="4">
    <source>
        <dbReference type="ARBA" id="ARBA00022927"/>
    </source>
</evidence>
<feature type="domain" description="Sec39" evidence="6">
    <location>
        <begin position="266"/>
        <end position="532"/>
    </location>
</feature>
<organism evidence="7 8">
    <name type="scientific">Kalmanozyma brasiliensis (strain GHG001)</name>
    <name type="common">Yeast</name>
    <name type="synonym">Pseudozyma brasiliensis</name>
    <dbReference type="NCBI Taxonomy" id="1365824"/>
    <lineage>
        <taxon>Eukaryota</taxon>
        <taxon>Fungi</taxon>
        <taxon>Dikarya</taxon>
        <taxon>Basidiomycota</taxon>
        <taxon>Ustilaginomycotina</taxon>
        <taxon>Ustilaginomycetes</taxon>
        <taxon>Ustilaginales</taxon>
        <taxon>Ustilaginaceae</taxon>
        <taxon>Kalmanozyma</taxon>
    </lineage>
</organism>
<gene>
    <name evidence="7" type="ORF">PSEUBRA_SCAF2g02637</name>
</gene>
<protein>
    <recommendedName>
        <fullName evidence="6">Sec39 domain-containing protein</fullName>
    </recommendedName>
</protein>
<dbReference type="PANTHER" id="PTHR15922">
    <property type="entry name" value="NEUROBLASTOMA-AMPLIFIED SEQUENCE"/>
    <property type="match status" value="1"/>
</dbReference>
<keyword evidence="4" id="KW-0653">Protein transport</keyword>
<keyword evidence="2" id="KW-0813">Transport</keyword>
<dbReference type="GO" id="GO:0000149">
    <property type="term" value="F:SNARE binding"/>
    <property type="evidence" value="ECO:0007669"/>
    <property type="project" value="TreeGrafter"/>
</dbReference>
<evidence type="ECO:0000256" key="5">
    <source>
        <dbReference type="SAM" id="MobiDB-lite"/>
    </source>
</evidence>
<dbReference type="Pfam" id="PF08314">
    <property type="entry name" value="Sec39"/>
    <property type="match status" value="1"/>
</dbReference>
<sequence length="706" mass="73868">MSSVGQNNDARRQLAKELLSTSGTGSAANRVAQLIDTNDGASARSFGLAVVSQAASSPASVGMAHLTAAILYARPAVGRFRLDLNTPQSLLKEADAVLAQLNQRHNEHTASSNSSQLGIALRSALQLDSQSAVPACQLLALLLSGLREDDAKLLNDAQLHLGWLISIAELIEGQSHKPSDLDLCWLAAYGGLHQSDGSTQAKEDTEQQQTTAFDSLLASFDAAHPPPSSLGGRPDRPGVTDPALLRFRAAWDAFCHRLLELTGSASLSAPFALVPESHAVQRLLSQILRTGDVDLFRSLSTSRASATLSPSQLEALVLDVSTELFDKSNVASTRSRDVRLSLDVLSALPANSARAKAQKDFIEAACRLSSFKVKSILHPGSLMEPLEIRSTPDKLELVARLLATQGDAHRSPELVLDVANRLCGLSPSDRTLVEARTLAMLADAATAAEDFEDASGFCQRLVDKVATTRTRPSAAAIVEIAWKTCFQLSKHPAWEDTPERITMLAHAMTMCPPNQLGGMLRQWATLDAQLAREVGEGKMFASAKKAASAEGGVGGGGWLGGKGEYTAASVGAMVGSAANMLPLSFSPLSYFGNAATGTGAVVQRAGGVAKEGEVDARTAKLFDFDGVSGASGEGGGGAGGAGGYVDPTERAVRAARAARDFLGWKSDQPGSQQDQKQQQGGGGGGGLGGFSLSRGVGWLIGDGEKR</sequence>
<reference evidence="8" key="1">
    <citation type="journal article" date="2013" name="Genome Announc.">
        <title>Draft genome sequence of Pseudozyma brasiliensis sp. nov. strain GHG001, a high producer of endo-1,4-xylanase isolated from an insect pest of sugarcane.</title>
        <authorList>
            <person name="Oliveira J.V.D.C."/>
            <person name="dos Santos R.A.C."/>
            <person name="Borges T.A."/>
            <person name="Riano-Pachon D.M."/>
            <person name="Goldman G.H."/>
        </authorList>
    </citation>
    <scope>NUCLEOTIDE SEQUENCE [LARGE SCALE GENOMIC DNA]</scope>
    <source>
        <strain evidence="8">GHG001</strain>
    </source>
</reference>
<dbReference type="OrthoDB" id="27490at2759"/>
<dbReference type="EMBL" id="KI545862">
    <property type="protein sequence ID" value="EST07547.1"/>
    <property type="molecule type" value="Genomic_DNA"/>
</dbReference>